<dbReference type="AlphaFoldDB" id="A0A1S1NGK4"/>
<name>A0A1S1NGK4_METEX</name>
<gene>
    <name evidence="1" type="ORF">BK022_27880</name>
</gene>
<reference evidence="1 2" key="1">
    <citation type="submission" date="2016-10" db="EMBL/GenBank/DDBJ databases">
        <title>Draft genome sequence of Methylobacterium extorquens CP3, a seed endophyte of Crotalaria pumila with plant growth-promoting and metal tolerance properties.</title>
        <authorList>
            <person name="Sanchez-Lopez A.S."/>
            <person name="Van Hamme J.D."/>
            <person name="Thijs S."/>
            <person name="Mcammond B.M."/>
            <person name="Stevens V."/>
            <person name="Gonzalez-Chavez M.D.C."/>
            <person name="Vangronsveld J."/>
        </authorList>
    </citation>
    <scope>NUCLEOTIDE SEQUENCE [LARGE SCALE GENOMIC DNA]</scope>
    <source>
        <strain evidence="1 2">CP3</strain>
    </source>
</reference>
<evidence type="ECO:0000313" key="1">
    <source>
        <dbReference type="EMBL" id="OHV03542.1"/>
    </source>
</evidence>
<evidence type="ECO:0000313" key="2">
    <source>
        <dbReference type="Proteomes" id="UP000180215"/>
    </source>
</evidence>
<dbReference type="Proteomes" id="UP000180215">
    <property type="component" value="Unassembled WGS sequence"/>
</dbReference>
<proteinExistence type="predicted"/>
<organism evidence="1 2">
    <name type="scientific">Methylorubrum extorquens</name>
    <name type="common">Methylobacterium dichloromethanicum</name>
    <name type="synonym">Methylobacterium extorquens</name>
    <dbReference type="NCBI Taxonomy" id="408"/>
    <lineage>
        <taxon>Bacteria</taxon>
        <taxon>Pseudomonadati</taxon>
        <taxon>Pseudomonadota</taxon>
        <taxon>Alphaproteobacteria</taxon>
        <taxon>Hyphomicrobiales</taxon>
        <taxon>Methylobacteriaceae</taxon>
        <taxon>Methylorubrum</taxon>
    </lineage>
</organism>
<accession>A0A1S1NGK4</accession>
<sequence length="62" mass="6294">MDVVAMLRAGVDEAGSQRVYAARHGLNANDLSSVLGGRKAPSTSMLRAVGARRAVVIDGGAA</sequence>
<evidence type="ECO:0008006" key="3">
    <source>
        <dbReference type="Google" id="ProtNLM"/>
    </source>
</evidence>
<comment type="caution">
    <text evidence="1">The sequence shown here is derived from an EMBL/GenBank/DDBJ whole genome shotgun (WGS) entry which is preliminary data.</text>
</comment>
<protein>
    <recommendedName>
        <fullName evidence="3">XRE family transcriptional regulator</fullName>
    </recommendedName>
</protein>
<dbReference type="EMBL" id="MNAO01000738">
    <property type="protein sequence ID" value="OHV03542.1"/>
    <property type="molecule type" value="Genomic_DNA"/>
</dbReference>